<evidence type="ECO:0000313" key="5">
    <source>
        <dbReference type="Proteomes" id="UP000812966"/>
    </source>
</evidence>
<feature type="compositionally biased region" description="Polar residues" evidence="1">
    <location>
        <begin position="178"/>
        <end position="194"/>
    </location>
</feature>
<reference evidence="4" key="1">
    <citation type="submission" date="2020-04" db="EMBL/GenBank/DDBJ databases">
        <title>Analysis of mating type loci in Filobasidium floriforme.</title>
        <authorList>
            <person name="Nowrousian M."/>
        </authorList>
    </citation>
    <scope>NUCLEOTIDE SEQUENCE</scope>
    <source>
        <strain evidence="4">CBS 6242</strain>
    </source>
</reference>
<feature type="chain" id="PRO_5035454383" description="Intradiol ring-cleavage dioxygenases domain-containing protein" evidence="2">
    <location>
        <begin position="22"/>
        <end position="457"/>
    </location>
</feature>
<dbReference type="PANTHER" id="PTHR34315">
    <property type="match status" value="1"/>
</dbReference>
<evidence type="ECO:0000313" key="4">
    <source>
        <dbReference type="EMBL" id="KAG7528719.1"/>
    </source>
</evidence>
<dbReference type="GO" id="GO:0016702">
    <property type="term" value="F:oxidoreductase activity, acting on single donors with incorporation of molecular oxygen, incorporation of two atoms of oxygen"/>
    <property type="evidence" value="ECO:0007669"/>
    <property type="project" value="InterPro"/>
</dbReference>
<dbReference type="AlphaFoldDB" id="A0A8K0JI54"/>
<evidence type="ECO:0000259" key="3">
    <source>
        <dbReference type="Pfam" id="PF00775"/>
    </source>
</evidence>
<sequence>MLYRLYALLPVLALWAASTCAHPGEVHPPMTELEVAQHKKRVLQSRNCHAMIRRDLAYKRNVAQTHPSLAGRASACVTEPESVEGPYYIRDELVRNDLREQQLGVDLELNLQVIDLATCEPLAGAFVELWHANSLGYYSGFIEASGGGDSSGNSTSSANSTSTSESSFGDSTDMSAMPSGSMTMSGAPTAPSGSFSGGNGTDDLSTNGTDSSSAGGSGGGGLMTDDNSFLRGGNVTDSNGNITLWTKIPSYYTGRAAHIHLHVFENATANENGTLSSMSGSLLHTGQLFFEQDLVNATMALEAYQNSQQYTANVDDSIYSALIDADYNPYIWTEYIGSTLEDGVRGYMAIVVDTTASQTISDPYWATTFLSAATASADSTSVTASANSTSYTTSDHSAYSVAYSTASSNVRSSGSVTTGSVAEATESATSLLANDGVPSTTVWGAALSLLALPLMLI</sequence>
<feature type="region of interest" description="Disordered" evidence="1">
    <location>
        <begin position="148"/>
        <end position="225"/>
    </location>
</feature>
<dbReference type="Gene3D" id="2.60.130.10">
    <property type="entry name" value="Aromatic compound dioxygenase"/>
    <property type="match status" value="1"/>
</dbReference>
<keyword evidence="2" id="KW-0732">Signal</keyword>
<dbReference type="InterPro" id="IPR015889">
    <property type="entry name" value="Intradiol_dOase_core"/>
</dbReference>
<name>A0A8K0JI54_9TREE</name>
<dbReference type="Pfam" id="PF00775">
    <property type="entry name" value="Dioxygenase_C"/>
    <property type="match status" value="1"/>
</dbReference>
<keyword evidence="5" id="KW-1185">Reference proteome</keyword>
<feature type="domain" description="Intradiol ring-cleavage dioxygenases" evidence="3">
    <location>
        <begin position="84"/>
        <end position="143"/>
    </location>
</feature>
<evidence type="ECO:0000256" key="2">
    <source>
        <dbReference type="SAM" id="SignalP"/>
    </source>
</evidence>
<dbReference type="SUPFAM" id="SSF49482">
    <property type="entry name" value="Aromatic compound dioxygenase"/>
    <property type="match status" value="2"/>
</dbReference>
<feature type="signal peptide" evidence="2">
    <location>
        <begin position="1"/>
        <end position="21"/>
    </location>
</feature>
<feature type="compositionally biased region" description="Low complexity" evidence="1">
    <location>
        <begin position="151"/>
        <end position="172"/>
    </location>
</feature>
<dbReference type="GO" id="GO:0008199">
    <property type="term" value="F:ferric iron binding"/>
    <property type="evidence" value="ECO:0007669"/>
    <property type="project" value="InterPro"/>
</dbReference>
<comment type="caution">
    <text evidence="4">The sequence shown here is derived from an EMBL/GenBank/DDBJ whole genome shotgun (WGS) entry which is preliminary data.</text>
</comment>
<gene>
    <name evidence="4" type="ORF">FFLO_05980</name>
</gene>
<dbReference type="Proteomes" id="UP000812966">
    <property type="component" value="Unassembled WGS sequence"/>
</dbReference>
<dbReference type="InterPro" id="IPR000627">
    <property type="entry name" value="Intradiol_dOase_C"/>
</dbReference>
<protein>
    <recommendedName>
        <fullName evidence="3">Intradiol ring-cleavage dioxygenases domain-containing protein</fullName>
    </recommendedName>
</protein>
<dbReference type="PANTHER" id="PTHR34315:SF1">
    <property type="entry name" value="INTRADIOL RING-CLEAVAGE DIOXYGENASES DOMAIN-CONTAINING PROTEIN-RELATED"/>
    <property type="match status" value="1"/>
</dbReference>
<proteinExistence type="predicted"/>
<accession>A0A8K0JI54</accession>
<dbReference type="EMBL" id="JABELV010000170">
    <property type="protein sequence ID" value="KAG7528719.1"/>
    <property type="molecule type" value="Genomic_DNA"/>
</dbReference>
<evidence type="ECO:0000256" key="1">
    <source>
        <dbReference type="SAM" id="MobiDB-lite"/>
    </source>
</evidence>
<organism evidence="4 5">
    <name type="scientific">Filobasidium floriforme</name>
    <dbReference type="NCBI Taxonomy" id="5210"/>
    <lineage>
        <taxon>Eukaryota</taxon>
        <taxon>Fungi</taxon>
        <taxon>Dikarya</taxon>
        <taxon>Basidiomycota</taxon>
        <taxon>Agaricomycotina</taxon>
        <taxon>Tremellomycetes</taxon>
        <taxon>Filobasidiales</taxon>
        <taxon>Filobasidiaceae</taxon>
        <taxon>Filobasidium</taxon>
    </lineage>
</organism>